<proteinExistence type="inferred from homology"/>
<dbReference type="GO" id="GO:0043548">
    <property type="term" value="F:phosphatidylinositol 3-kinase binding"/>
    <property type="evidence" value="ECO:0007669"/>
    <property type="project" value="TreeGrafter"/>
</dbReference>
<name>A0A6S8YLS1_9STRA</name>
<feature type="coiled-coil region" evidence="2">
    <location>
        <begin position="182"/>
        <end position="209"/>
    </location>
</feature>
<organism evidence="4">
    <name type="scientific">Chaetoceros debilis</name>
    <dbReference type="NCBI Taxonomy" id="122233"/>
    <lineage>
        <taxon>Eukaryota</taxon>
        <taxon>Sar</taxon>
        <taxon>Stramenopiles</taxon>
        <taxon>Ochrophyta</taxon>
        <taxon>Bacillariophyta</taxon>
        <taxon>Coscinodiscophyceae</taxon>
        <taxon>Chaetocerotophycidae</taxon>
        <taxon>Chaetocerotales</taxon>
        <taxon>Chaetocerotaceae</taxon>
        <taxon>Chaetoceros</taxon>
    </lineage>
</organism>
<dbReference type="GO" id="GO:0045324">
    <property type="term" value="P:late endosome to vacuole transport"/>
    <property type="evidence" value="ECO:0007669"/>
    <property type="project" value="TreeGrafter"/>
</dbReference>
<dbReference type="GO" id="GO:0000407">
    <property type="term" value="C:phagophore assembly site"/>
    <property type="evidence" value="ECO:0007669"/>
    <property type="project" value="TreeGrafter"/>
</dbReference>
<dbReference type="EMBL" id="HBIO01024057">
    <property type="protein sequence ID" value="CAE0473633.1"/>
    <property type="molecule type" value="Transcribed_RNA"/>
</dbReference>
<gene>
    <name evidence="4" type="ORF">CDEB00056_LOCUS18484</name>
    <name evidence="5" type="ORF">CDEB00056_LOCUS18486</name>
</gene>
<feature type="domain" description="Atg6 BARA" evidence="3">
    <location>
        <begin position="269"/>
        <end position="453"/>
    </location>
</feature>
<dbReference type="InterPro" id="IPR040455">
    <property type="entry name" value="Atg6_BARA"/>
</dbReference>
<dbReference type="PANTHER" id="PTHR12768:SF4">
    <property type="entry name" value="BECLIN-1"/>
    <property type="match status" value="1"/>
</dbReference>
<accession>A0A6S8YLS1</accession>
<evidence type="ECO:0000256" key="2">
    <source>
        <dbReference type="SAM" id="Coils"/>
    </source>
</evidence>
<dbReference type="PANTHER" id="PTHR12768">
    <property type="entry name" value="BECLIN 1"/>
    <property type="match status" value="1"/>
</dbReference>
<evidence type="ECO:0000313" key="5">
    <source>
        <dbReference type="EMBL" id="CAE0473633.1"/>
    </source>
</evidence>
<dbReference type="InterPro" id="IPR038274">
    <property type="entry name" value="Atg6/Beclin_C_sf"/>
</dbReference>
<dbReference type="Gene3D" id="1.10.418.40">
    <property type="entry name" value="Autophagy protein 6/Beclin 1"/>
    <property type="match status" value="1"/>
</dbReference>
<dbReference type="EMBL" id="HBIO01024055">
    <property type="protein sequence ID" value="CAE0473631.1"/>
    <property type="molecule type" value="Transcribed_RNA"/>
</dbReference>
<comment type="similarity">
    <text evidence="1">Belongs to the beclin family.</text>
</comment>
<dbReference type="GO" id="GO:0000423">
    <property type="term" value="P:mitophagy"/>
    <property type="evidence" value="ECO:0007669"/>
    <property type="project" value="TreeGrafter"/>
</dbReference>
<dbReference type="GO" id="GO:0034271">
    <property type="term" value="C:phosphatidylinositol 3-kinase complex, class III, type I"/>
    <property type="evidence" value="ECO:0007669"/>
    <property type="project" value="TreeGrafter"/>
</dbReference>
<protein>
    <recommendedName>
        <fullName evidence="3">Atg6 BARA domain-containing protein</fullName>
    </recommendedName>
</protein>
<dbReference type="GO" id="GO:0000045">
    <property type="term" value="P:autophagosome assembly"/>
    <property type="evidence" value="ECO:0007669"/>
    <property type="project" value="TreeGrafter"/>
</dbReference>
<dbReference type="GO" id="GO:0030674">
    <property type="term" value="F:protein-macromolecule adaptor activity"/>
    <property type="evidence" value="ECO:0007669"/>
    <property type="project" value="TreeGrafter"/>
</dbReference>
<evidence type="ECO:0000313" key="4">
    <source>
        <dbReference type="EMBL" id="CAE0473631.1"/>
    </source>
</evidence>
<evidence type="ECO:0000256" key="1">
    <source>
        <dbReference type="ARBA" id="ARBA00005965"/>
    </source>
</evidence>
<sequence>MMSLKCICGNNINADGNDQSILMQESKDHLQEHSLDASFVHLPAPTNQDSNAAGNTSEDFDLFNQGILHTYRHINVLLQVAEGHLDLSDGNGMDEHICLSCVERVASAIDENIDHLRDESRAYEEAVDKEKDKQRRLRKALLINAGIAQEQEKQIDSSHHSEEIITSATSHESEISHEHGGGDILQRTVNTLQQEIQHLQSACREHEVELWQLNSLLKEQAHLSHSLTQEENDLMMEFNAVEIDAKVFQETHQQLTHQCHAAERERYYLSKVHLHSALFKIDIYGHGLDYPVINNLRLSHRPKGTLTWPEVNAAWSYCAQLVIYVGSTIKFKSKDLRVVPLTTCAKIIEVGIRGDRKIVHNLGVDFGAMDRKTHRTEHIIPSIKSFHALLYQMVAHIQALGRMKNLDKLPFHMEPFVIGTLSLVRIHEQDDLAWSDVVRCIASNLKWLSENASKCAFRV</sequence>
<reference evidence="4" key="1">
    <citation type="submission" date="2021-01" db="EMBL/GenBank/DDBJ databases">
        <authorList>
            <person name="Corre E."/>
            <person name="Pelletier E."/>
            <person name="Niang G."/>
            <person name="Scheremetjew M."/>
            <person name="Finn R."/>
            <person name="Kale V."/>
            <person name="Holt S."/>
            <person name="Cochrane G."/>
            <person name="Meng A."/>
            <person name="Brown T."/>
            <person name="Cohen L."/>
        </authorList>
    </citation>
    <scope>NUCLEOTIDE SEQUENCE</scope>
    <source>
        <strain evidence="4">MM31A-1</strain>
    </source>
</reference>
<dbReference type="GO" id="GO:0034272">
    <property type="term" value="C:phosphatidylinositol 3-kinase complex, class III, type II"/>
    <property type="evidence" value="ECO:0007669"/>
    <property type="project" value="TreeGrafter"/>
</dbReference>
<keyword evidence="2" id="KW-0175">Coiled coil</keyword>
<dbReference type="InterPro" id="IPR007243">
    <property type="entry name" value="Atg6/Beclin"/>
</dbReference>
<evidence type="ECO:0000259" key="3">
    <source>
        <dbReference type="Pfam" id="PF04111"/>
    </source>
</evidence>
<dbReference type="GO" id="GO:0006995">
    <property type="term" value="P:cellular response to nitrogen starvation"/>
    <property type="evidence" value="ECO:0007669"/>
    <property type="project" value="TreeGrafter"/>
</dbReference>
<feature type="coiled-coil region" evidence="2">
    <location>
        <begin position="106"/>
        <end position="133"/>
    </location>
</feature>
<dbReference type="Pfam" id="PF04111">
    <property type="entry name" value="APG6"/>
    <property type="match status" value="1"/>
</dbReference>
<dbReference type="AlphaFoldDB" id="A0A6S8YLS1"/>